<reference evidence="2" key="1">
    <citation type="journal article" date="2015" name="Nature">
        <title>Complex archaea that bridge the gap between prokaryotes and eukaryotes.</title>
        <authorList>
            <person name="Spang A."/>
            <person name="Saw J.H."/>
            <person name="Jorgensen S.L."/>
            <person name="Zaremba-Niedzwiedzka K."/>
            <person name="Martijn J."/>
            <person name="Lind A.E."/>
            <person name="van Eijk R."/>
            <person name="Schleper C."/>
            <person name="Guy L."/>
            <person name="Ettema T.J."/>
        </authorList>
    </citation>
    <scope>NUCLEOTIDE SEQUENCE</scope>
</reference>
<accession>A0A0F9RSI0</accession>
<dbReference type="EMBL" id="LAZR01000727">
    <property type="protein sequence ID" value="KKN59410.1"/>
    <property type="molecule type" value="Genomic_DNA"/>
</dbReference>
<evidence type="ECO:0000256" key="1">
    <source>
        <dbReference type="SAM" id="MobiDB-lite"/>
    </source>
</evidence>
<comment type="caution">
    <text evidence="2">The sequence shown here is derived from an EMBL/GenBank/DDBJ whole genome shotgun (WGS) entry which is preliminary data.</text>
</comment>
<protein>
    <submittedName>
        <fullName evidence="2">Uncharacterized protein</fullName>
    </submittedName>
</protein>
<sequence length="89" mass="10438">MSNTGITERMWRCYELMYQVERKKQTTFVASWMGISVEEVMTLLADMKKVEPSLFPDIGRDRVRSQYRTKRLGPGDENTARKTSELRSD</sequence>
<feature type="region of interest" description="Disordered" evidence="1">
    <location>
        <begin position="65"/>
        <end position="89"/>
    </location>
</feature>
<organism evidence="2">
    <name type="scientific">marine sediment metagenome</name>
    <dbReference type="NCBI Taxonomy" id="412755"/>
    <lineage>
        <taxon>unclassified sequences</taxon>
        <taxon>metagenomes</taxon>
        <taxon>ecological metagenomes</taxon>
    </lineage>
</organism>
<feature type="compositionally biased region" description="Basic and acidic residues" evidence="1">
    <location>
        <begin position="78"/>
        <end position="89"/>
    </location>
</feature>
<dbReference type="AlphaFoldDB" id="A0A0F9RSI0"/>
<proteinExistence type="predicted"/>
<gene>
    <name evidence="2" type="ORF">LCGC14_0542450</name>
</gene>
<evidence type="ECO:0000313" key="2">
    <source>
        <dbReference type="EMBL" id="KKN59410.1"/>
    </source>
</evidence>
<name>A0A0F9RSI0_9ZZZZ</name>